<dbReference type="InterPro" id="IPR050882">
    <property type="entry name" value="Prepilin_peptidase/N-MTase"/>
</dbReference>
<evidence type="ECO:0000256" key="16">
    <source>
        <dbReference type="ARBA" id="ARBA00071870"/>
    </source>
</evidence>
<dbReference type="EMBL" id="NVQR01000121">
    <property type="protein sequence ID" value="PCH59378.1"/>
    <property type="molecule type" value="Genomic_DNA"/>
</dbReference>
<accession>A0A2A4MHN5</accession>
<feature type="transmembrane region" description="Helical" evidence="19">
    <location>
        <begin position="242"/>
        <end position="262"/>
    </location>
</feature>
<dbReference type="Gene3D" id="1.20.120.1220">
    <property type="match status" value="1"/>
</dbReference>
<dbReference type="GO" id="GO:0006465">
    <property type="term" value="P:signal peptide processing"/>
    <property type="evidence" value="ECO:0007669"/>
    <property type="project" value="TreeGrafter"/>
</dbReference>
<comment type="catalytic activity">
    <reaction evidence="14 18">
        <text>Typically cleaves a -Gly-|-Phe- bond to release an N-terminal, basic peptide of 5-8 residues from type IV prepilin, and then N-methylates the new N-terminal amino group, the methyl donor being S-adenosyl-L-methionine.</text>
        <dbReference type="EC" id="3.4.23.43"/>
    </reaction>
</comment>
<comment type="caution">
    <text evidence="22">The sequence shown here is derived from an EMBL/GenBank/DDBJ whole genome shotgun (WGS) entry which is preliminary data.</text>
</comment>
<feature type="domain" description="Prepilin type IV endopeptidase peptidase" evidence="20">
    <location>
        <begin position="144"/>
        <end position="255"/>
    </location>
</feature>
<dbReference type="PANTHER" id="PTHR30487">
    <property type="entry name" value="TYPE 4 PREPILIN-LIKE PROTEINS LEADER PEPTIDE-PROCESSING ENZYME"/>
    <property type="match status" value="1"/>
</dbReference>
<evidence type="ECO:0000256" key="15">
    <source>
        <dbReference type="ARBA" id="ARBA00067082"/>
    </source>
</evidence>
<dbReference type="InterPro" id="IPR010627">
    <property type="entry name" value="Prepilin_pept_A24_N"/>
</dbReference>
<evidence type="ECO:0000256" key="17">
    <source>
        <dbReference type="RuleBase" id="RU003793"/>
    </source>
</evidence>
<dbReference type="PANTHER" id="PTHR30487:SF0">
    <property type="entry name" value="PREPILIN LEADER PEPTIDASE_N-METHYLTRANSFERASE-RELATED"/>
    <property type="match status" value="1"/>
</dbReference>
<organism evidence="22 23">
    <name type="scientific">SAR86 cluster bacterium</name>
    <dbReference type="NCBI Taxonomy" id="2030880"/>
    <lineage>
        <taxon>Bacteria</taxon>
        <taxon>Pseudomonadati</taxon>
        <taxon>Pseudomonadota</taxon>
        <taxon>Gammaproteobacteria</taxon>
        <taxon>SAR86 cluster</taxon>
    </lineage>
</organism>
<protein>
    <recommendedName>
        <fullName evidence="16 18">Prepilin leader peptidase/N-methyltransferase</fullName>
        <ecNumber evidence="18">2.1.1.-</ecNumber>
        <ecNumber evidence="15 18">3.4.23.43</ecNumber>
    </recommendedName>
</protein>
<keyword evidence="7 18" id="KW-0808">Transferase</keyword>
<evidence type="ECO:0000256" key="18">
    <source>
        <dbReference type="RuleBase" id="RU003794"/>
    </source>
</evidence>
<dbReference type="Proteomes" id="UP000218172">
    <property type="component" value="Unassembled WGS sequence"/>
</dbReference>
<dbReference type="GO" id="GO:0032259">
    <property type="term" value="P:methylation"/>
    <property type="evidence" value="ECO:0007669"/>
    <property type="project" value="UniProtKB-KW"/>
</dbReference>
<dbReference type="GO" id="GO:0008168">
    <property type="term" value="F:methyltransferase activity"/>
    <property type="evidence" value="ECO:0007669"/>
    <property type="project" value="UniProtKB-KW"/>
</dbReference>
<comment type="function">
    <text evidence="18">Plays an essential role in type IV pili and type II pseudopili formation by proteolytically removing the leader sequence from substrate proteins and subsequently monomethylating the alpha-amino group of the newly exposed N-terminal phenylalanine.</text>
</comment>
<dbReference type="Pfam" id="PF06750">
    <property type="entry name" value="A24_N_bact"/>
    <property type="match status" value="1"/>
</dbReference>
<gene>
    <name evidence="22" type="ORF">COC19_07155</name>
</gene>
<keyword evidence="4" id="KW-0997">Cell inner membrane</keyword>
<evidence type="ECO:0000313" key="22">
    <source>
        <dbReference type="EMBL" id="PCH59378.1"/>
    </source>
</evidence>
<evidence type="ECO:0000256" key="1">
    <source>
        <dbReference type="ARBA" id="ARBA00004429"/>
    </source>
</evidence>
<evidence type="ECO:0000256" key="8">
    <source>
        <dbReference type="ARBA" id="ARBA00022691"/>
    </source>
</evidence>
<keyword evidence="12 19" id="KW-0472">Membrane</keyword>
<feature type="transmembrane region" description="Helical" evidence="19">
    <location>
        <begin position="12"/>
        <end position="34"/>
    </location>
</feature>
<keyword evidence="5 18" id="KW-0489">Methyltransferase</keyword>
<keyword evidence="13 18" id="KW-0511">Multifunctional enzyme</keyword>
<evidence type="ECO:0000259" key="20">
    <source>
        <dbReference type="Pfam" id="PF01478"/>
    </source>
</evidence>
<evidence type="ECO:0000256" key="13">
    <source>
        <dbReference type="ARBA" id="ARBA00023268"/>
    </source>
</evidence>
<dbReference type="EC" id="2.1.1.-" evidence="18"/>
<evidence type="ECO:0000256" key="9">
    <source>
        <dbReference type="ARBA" id="ARBA00022692"/>
    </source>
</evidence>
<comment type="subcellular location">
    <subcellularLocation>
        <location evidence="1">Cell inner membrane</location>
        <topology evidence="1">Multi-pass membrane protein</topology>
    </subcellularLocation>
    <subcellularLocation>
        <location evidence="18">Cell membrane</location>
        <topology evidence="18">Multi-pass membrane protein</topology>
    </subcellularLocation>
</comment>
<keyword evidence="9 18" id="KW-0812">Transmembrane</keyword>
<evidence type="ECO:0000256" key="2">
    <source>
        <dbReference type="ARBA" id="ARBA00005801"/>
    </source>
</evidence>
<evidence type="ECO:0000256" key="11">
    <source>
        <dbReference type="ARBA" id="ARBA00022989"/>
    </source>
</evidence>
<keyword evidence="3" id="KW-1003">Cell membrane</keyword>
<keyword evidence="10 18" id="KW-0378">Hydrolase</keyword>
<evidence type="ECO:0000256" key="19">
    <source>
        <dbReference type="SAM" id="Phobius"/>
    </source>
</evidence>
<name>A0A2A4MHN5_9GAMM</name>
<dbReference type="GO" id="GO:0004190">
    <property type="term" value="F:aspartic-type endopeptidase activity"/>
    <property type="evidence" value="ECO:0007669"/>
    <property type="project" value="UniProtKB-EC"/>
</dbReference>
<dbReference type="AlphaFoldDB" id="A0A2A4MHN5"/>
<feature type="transmembrane region" description="Helical" evidence="19">
    <location>
        <begin position="138"/>
        <end position="156"/>
    </location>
</feature>
<evidence type="ECO:0000259" key="21">
    <source>
        <dbReference type="Pfam" id="PF06750"/>
    </source>
</evidence>
<evidence type="ECO:0000256" key="3">
    <source>
        <dbReference type="ARBA" id="ARBA00022475"/>
    </source>
</evidence>
<comment type="similarity">
    <text evidence="2 17">Belongs to the peptidase A24 family.</text>
</comment>
<dbReference type="FunFam" id="1.20.120.1220:FF:000001">
    <property type="entry name" value="Type 4 prepilin-like proteins leader peptide-processing enzyme"/>
    <property type="match status" value="1"/>
</dbReference>
<dbReference type="Pfam" id="PF01478">
    <property type="entry name" value="Peptidase_A24"/>
    <property type="match status" value="1"/>
</dbReference>
<dbReference type="PRINTS" id="PR00864">
    <property type="entry name" value="PREPILNPTASE"/>
</dbReference>
<dbReference type="InterPro" id="IPR000045">
    <property type="entry name" value="Prepilin_IV_endopep_pep"/>
</dbReference>
<keyword evidence="8" id="KW-0949">S-adenosyl-L-methionine</keyword>
<dbReference type="GO" id="GO:0005886">
    <property type="term" value="C:plasma membrane"/>
    <property type="evidence" value="ECO:0007669"/>
    <property type="project" value="UniProtKB-SubCell"/>
</dbReference>
<evidence type="ECO:0000256" key="7">
    <source>
        <dbReference type="ARBA" id="ARBA00022679"/>
    </source>
</evidence>
<evidence type="ECO:0000256" key="6">
    <source>
        <dbReference type="ARBA" id="ARBA00022670"/>
    </source>
</evidence>
<keyword evidence="6 18" id="KW-0645">Protease</keyword>
<keyword evidence="11 19" id="KW-1133">Transmembrane helix</keyword>
<dbReference type="EC" id="3.4.23.43" evidence="15 18"/>
<sequence length="299" mass="32969">MEIITLLKTQPALLITVCLILGLLVGSFLNVVIYRLPIMLQRDWKAQCCEFLEIQNKHPDDNVSSAKFSTFNLAKPDSHCPHCNHQIKAWENIPVISYLFLAGKCSQCKTKISLRYPSIELVCGLLSALIAVNFGATWLTLALLVFTWCLIVLTLIDYDHQLLPDNITLPLLWLGLAVNTADLGMGVTTTDAVIGAMAGYLILWGFYWLFKLATGKDGMGYGDFKLLAVLGAWMGWQSLLPIIILSSLVGAAFGIIMIVLMGRDKSAPMPFGPFLAGAGFIMLIWGSTISNFYINTFLN</sequence>
<evidence type="ECO:0000313" key="23">
    <source>
        <dbReference type="Proteomes" id="UP000218172"/>
    </source>
</evidence>
<evidence type="ECO:0000256" key="4">
    <source>
        <dbReference type="ARBA" id="ARBA00022519"/>
    </source>
</evidence>
<dbReference type="InterPro" id="IPR014032">
    <property type="entry name" value="Peptidase_A24A_bac"/>
</dbReference>
<reference evidence="23" key="1">
    <citation type="submission" date="2017-08" db="EMBL/GenBank/DDBJ databases">
        <title>A dynamic microbial community with high functional redundancy inhabits the cold, oxic subseafloor aquifer.</title>
        <authorList>
            <person name="Tully B.J."/>
            <person name="Wheat C.G."/>
            <person name="Glazer B.T."/>
            <person name="Huber J.A."/>
        </authorList>
    </citation>
    <scope>NUCLEOTIDE SEQUENCE [LARGE SCALE GENOMIC DNA]</scope>
</reference>
<feature type="domain" description="Prepilin peptidase A24 N-terminal" evidence="21">
    <location>
        <begin position="20"/>
        <end position="134"/>
    </location>
</feature>
<feature type="transmembrane region" description="Helical" evidence="19">
    <location>
        <begin position="274"/>
        <end position="294"/>
    </location>
</feature>
<evidence type="ECO:0000256" key="5">
    <source>
        <dbReference type="ARBA" id="ARBA00022603"/>
    </source>
</evidence>
<feature type="transmembrane region" description="Helical" evidence="19">
    <location>
        <begin position="192"/>
        <end position="210"/>
    </location>
</feature>
<evidence type="ECO:0000256" key="14">
    <source>
        <dbReference type="ARBA" id="ARBA00050401"/>
    </source>
</evidence>
<proteinExistence type="inferred from homology"/>
<evidence type="ECO:0000256" key="12">
    <source>
        <dbReference type="ARBA" id="ARBA00023136"/>
    </source>
</evidence>
<evidence type="ECO:0000256" key="10">
    <source>
        <dbReference type="ARBA" id="ARBA00022801"/>
    </source>
</evidence>